<dbReference type="Proteomes" id="UP001652623">
    <property type="component" value="Chromosome 3"/>
</dbReference>
<feature type="transmembrane region" description="Helical" evidence="3">
    <location>
        <begin position="32"/>
        <end position="50"/>
    </location>
</feature>
<accession>A0A6P4AHT1</accession>
<evidence type="ECO:0000259" key="4">
    <source>
        <dbReference type="Pfam" id="PF00689"/>
    </source>
</evidence>
<dbReference type="Pfam" id="PF00689">
    <property type="entry name" value="Cation_ATPase_C"/>
    <property type="match status" value="1"/>
</dbReference>
<keyword evidence="3" id="KW-0812">Transmembrane</keyword>
<keyword evidence="3" id="KW-0472">Membrane</keyword>
<dbReference type="InterPro" id="IPR036412">
    <property type="entry name" value="HAD-like_sf"/>
</dbReference>
<sequence length="473" mass="51927">MMRKPSCGSSDEKIDTVEDQVNKLTCSIRNKVGLPIALLGFMALLARYFTGNTKNYEGNQEVISGKINVKFWDSSLQEFVATAFTIVVVVIPESLRLGVALTTFYSKKRMMADMEMVSDTSVSGCETMGSVTTIRTSKTGILTMNRMVKEFYLGEHSVLEKEAYLTNASTHVKNLLKEGITLNTSRSTPTDKAILSWAVHVLDTDIEVKSRCPVLRPDHRVDEAPLNINSQKKKRSGVLMKRELNSGASFNIRQREASSAHNQVELVDGRHPLKEDGLVLLGLVGIKDVKMLTSDNISLAEDIARECGILLDIDDQEGAVITVSGNNSNDVFALLEADVGISMGNKAGTDVVKKVSNIVILDDNFVSVARLLKSSICISNNTQKFIQFELTLNLAAFAIIFISAACAGEIPLDSSDVLWLNLIVNTLASLALATERPTEEPIKRQPVGRKEPLISNIMLRNLLGQVVYQILSF</sequence>
<protein>
    <submittedName>
        <fullName evidence="6">Calcium-transporting ATPase 12, plasma membrane-type-like</fullName>
    </submittedName>
</protein>
<keyword evidence="3" id="KW-1133">Transmembrane helix</keyword>
<dbReference type="InParanoid" id="A0A6P4AHT1"/>
<dbReference type="GO" id="GO:0005886">
    <property type="term" value="C:plasma membrane"/>
    <property type="evidence" value="ECO:0007669"/>
    <property type="project" value="TreeGrafter"/>
</dbReference>
<evidence type="ECO:0000256" key="1">
    <source>
        <dbReference type="ARBA" id="ARBA00022723"/>
    </source>
</evidence>
<feature type="transmembrane region" description="Helical" evidence="3">
    <location>
        <begin position="390"/>
        <end position="411"/>
    </location>
</feature>
<dbReference type="InterPro" id="IPR006068">
    <property type="entry name" value="ATPase_P-typ_cation-transptr_C"/>
</dbReference>
<dbReference type="PANTHER" id="PTHR24093">
    <property type="entry name" value="CATION TRANSPORTING ATPASE"/>
    <property type="match status" value="1"/>
</dbReference>
<gene>
    <name evidence="6" type="primary">LOC107423090</name>
</gene>
<keyword evidence="2" id="KW-0460">Magnesium</keyword>
<evidence type="ECO:0000256" key="3">
    <source>
        <dbReference type="SAM" id="Phobius"/>
    </source>
</evidence>
<feature type="domain" description="Cation-transporting P-type ATPase C-terminal" evidence="4">
    <location>
        <begin position="410"/>
        <end position="471"/>
    </location>
</feature>
<organism evidence="5 6">
    <name type="scientific">Ziziphus jujuba</name>
    <name type="common">Chinese jujube</name>
    <name type="synonym">Ziziphus sativa</name>
    <dbReference type="NCBI Taxonomy" id="326968"/>
    <lineage>
        <taxon>Eukaryota</taxon>
        <taxon>Viridiplantae</taxon>
        <taxon>Streptophyta</taxon>
        <taxon>Embryophyta</taxon>
        <taxon>Tracheophyta</taxon>
        <taxon>Spermatophyta</taxon>
        <taxon>Magnoliopsida</taxon>
        <taxon>eudicotyledons</taxon>
        <taxon>Gunneridae</taxon>
        <taxon>Pentapetalae</taxon>
        <taxon>rosids</taxon>
        <taxon>fabids</taxon>
        <taxon>Rosales</taxon>
        <taxon>Rhamnaceae</taxon>
        <taxon>Paliureae</taxon>
        <taxon>Ziziphus</taxon>
    </lineage>
</organism>
<evidence type="ECO:0000256" key="2">
    <source>
        <dbReference type="ARBA" id="ARBA00022842"/>
    </source>
</evidence>
<dbReference type="GO" id="GO:0046872">
    <property type="term" value="F:metal ion binding"/>
    <property type="evidence" value="ECO:0007669"/>
    <property type="project" value="UniProtKB-KW"/>
</dbReference>
<reference evidence="6" key="1">
    <citation type="submission" date="2025-08" db="UniProtKB">
        <authorList>
            <consortium name="RefSeq"/>
        </authorList>
    </citation>
    <scope>IDENTIFICATION</scope>
    <source>
        <tissue evidence="6">Seedling</tissue>
    </source>
</reference>
<dbReference type="SUPFAM" id="SSF81665">
    <property type="entry name" value="Calcium ATPase, transmembrane domain M"/>
    <property type="match status" value="1"/>
</dbReference>
<dbReference type="GeneID" id="107423090"/>
<evidence type="ECO:0000313" key="5">
    <source>
        <dbReference type="Proteomes" id="UP001652623"/>
    </source>
</evidence>
<keyword evidence="1" id="KW-0479">Metal-binding</keyword>
<dbReference type="SUPFAM" id="SSF56784">
    <property type="entry name" value="HAD-like"/>
    <property type="match status" value="1"/>
</dbReference>
<dbReference type="Gene3D" id="1.20.1110.10">
    <property type="entry name" value="Calcium-transporting ATPase, transmembrane domain"/>
    <property type="match status" value="2"/>
</dbReference>
<dbReference type="RefSeq" id="XP_015888094.2">
    <property type="nucleotide sequence ID" value="XM_016032608.2"/>
</dbReference>
<dbReference type="PANTHER" id="PTHR24093:SF455">
    <property type="entry name" value="CALCIUM-TRANSPORTING ATPASE 12, PLASMA MEMBRANE-TYPE"/>
    <property type="match status" value="1"/>
</dbReference>
<dbReference type="KEGG" id="zju:107423090"/>
<evidence type="ECO:0000313" key="6">
    <source>
        <dbReference type="RefSeq" id="XP_015888094.2"/>
    </source>
</evidence>
<feature type="transmembrane region" description="Helical" evidence="3">
    <location>
        <begin position="79"/>
        <end position="105"/>
    </location>
</feature>
<dbReference type="AlphaFoldDB" id="A0A6P4AHT1"/>
<dbReference type="InterPro" id="IPR023298">
    <property type="entry name" value="ATPase_P-typ_TM_dom_sf"/>
</dbReference>
<name>A0A6P4AHT1_ZIZJJ</name>
<proteinExistence type="predicted"/>
<keyword evidence="5" id="KW-1185">Reference proteome</keyword>
<dbReference type="GO" id="GO:0005388">
    <property type="term" value="F:P-type calcium transporter activity"/>
    <property type="evidence" value="ECO:0007669"/>
    <property type="project" value="TreeGrafter"/>
</dbReference>